<keyword evidence="2" id="KW-0732">Signal</keyword>
<dbReference type="Proteomes" id="UP000186609">
    <property type="component" value="Chromosome"/>
</dbReference>
<gene>
    <name evidence="3" type="ORF">RD110_16855</name>
</gene>
<name>A0A1P8JY23_9BURK</name>
<dbReference type="OrthoDB" id="8854453at2"/>
<keyword evidence="4" id="KW-1185">Reference proteome</keyword>
<dbReference type="KEGG" id="rhy:RD110_16855"/>
<feature type="region of interest" description="Disordered" evidence="1">
    <location>
        <begin position="65"/>
        <end position="98"/>
    </location>
</feature>
<dbReference type="AlphaFoldDB" id="A0A1P8JY23"/>
<dbReference type="RefSeq" id="WP_076200543.1">
    <property type="nucleotide sequence ID" value="NZ_CP019236.1"/>
</dbReference>
<evidence type="ECO:0000256" key="2">
    <source>
        <dbReference type="SAM" id="SignalP"/>
    </source>
</evidence>
<feature type="chain" id="PRO_5012591450" evidence="2">
    <location>
        <begin position="25"/>
        <end position="98"/>
    </location>
</feature>
<proteinExistence type="predicted"/>
<dbReference type="EMBL" id="CP019236">
    <property type="protein sequence ID" value="APW38664.1"/>
    <property type="molecule type" value="Genomic_DNA"/>
</dbReference>
<evidence type="ECO:0000313" key="4">
    <source>
        <dbReference type="Proteomes" id="UP000186609"/>
    </source>
</evidence>
<feature type="signal peptide" evidence="2">
    <location>
        <begin position="1"/>
        <end position="24"/>
    </location>
</feature>
<sequence>MSKLAHRLQATCSTLLMAATGALAQNTPEAANLIQQRYESAVAACNSAGLPAPAREACVRDAGTAADRARGGPPAEGLFTTPDGRATIVPPPTDKVQP</sequence>
<feature type="compositionally biased region" description="Pro residues" evidence="1">
    <location>
        <begin position="89"/>
        <end position="98"/>
    </location>
</feature>
<reference evidence="3 4" key="1">
    <citation type="submission" date="2017-01" db="EMBL/GenBank/DDBJ databases">
        <authorList>
            <person name="Mah S.A."/>
            <person name="Swanson W.J."/>
            <person name="Moy G.W."/>
            <person name="Vacquier V.D."/>
        </authorList>
    </citation>
    <scope>NUCLEOTIDE SEQUENCE [LARGE SCALE GENOMIC DNA]</scope>
    <source>
        <strain evidence="3 4">DCY110</strain>
    </source>
</reference>
<feature type="compositionally biased region" description="Low complexity" evidence="1">
    <location>
        <begin position="65"/>
        <end position="75"/>
    </location>
</feature>
<protein>
    <submittedName>
        <fullName evidence="3">Uncharacterized protein</fullName>
    </submittedName>
</protein>
<evidence type="ECO:0000256" key="1">
    <source>
        <dbReference type="SAM" id="MobiDB-lite"/>
    </source>
</evidence>
<organism evidence="3 4">
    <name type="scientific">Rhodoferax koreensis</name>
    <dbReference type="NCBI Taxonomy" id="1842727"/>
    <lineage>
        <taxon>Bacteria</taxon>
        <taxon>Pseudomonadati</taxon>
        <taxon>Pseudomonadota</taxon>
        <taxon>Betaproteobacteria</taxon>
        <taxon>Burkholderiales</taxon>
        <taxon>Comamonadaceae</taxon>
        <taxon>Rhodoferax</taxon>
    </lineage>
</organism>
<accession>A0A1P8JY23</accession>
<evidence type="ECO:0000313" key="3">
    <source>
        <dbReference type="EMBL" id="APW38664.1"/>
    </source>
</evidence>